<protein>
    <submittedName>
        <fullName evidence="2">Uncharacterized protein</fullName>
    </submittedName>
</protein>
<evidence type="ECO:0000313" key="2">
    <source>
        <dbReference type="EMBL" id="GMH50796.1"/>
    </source>
</evidence>
<feature type="transmembrane region" description="Helical" evidence="1">
    <location>
        <begin position="76"/>
        <end position="98"/>
    </location>
</feature>
<name>A0A9W6ZE78_9STRA</name>
<keyword evidence="3" id="KW-1185">Reference proteome</keyword>
<feature type="transmembrane region" description="Helical" evidence="1">
    <location>
        <begin position="34"/>
        <end position="55"/>
    </location>
</feature>
<keyword evidence="1" id="KW-1133">Transmembrane helix</keyword>
<dbReference type="OrthoDB" id="195923at2759"/>
<evidence type="ECO:0000313" key="3">
    <source>
        <dbReference type="Proteomes" id="UP001165122"/>
    </source>
</evidence>
<proteinExistence type="predicted"/>
<keyword evidence="1" id="KW-0812">Transmembrane</keyword>
<dbReference type="Proteomes" id="UP001165122">
    <property type="component" value="Unassembled WGS sequence"/>
</dbReference>
<sequence length="456" mass="51661">MASIQYSSLSSTLQPSTPWTFSCCNGLKFIYVPFIGYTLITWAVPILLSLLLLSFCIPPLIRFSSSLINLGLKRPLTLSVTILILGLTLNAVSTAFLLKLDANNFSTGGVHGWSKALSMSTVDDDSPSTSQWCSSTSSLWRELEESGQGQNDVIRATAPIQVKVIEEDEAKLLAHKIRSKRDNWIHMNERAGPLPVFIYGTYWMYLSFNKPWPDRRNMREDRGKYCDINNMTEGGIKSGVGGEPKRTSNMGYGSSVKLYNEELRREFKDLYQKVKETLERELGAQPGEVVYAADYFGQQGGEFPQLEQHEMGLPGFNLINTHRAFEQEVFQAHIDGSWNPILNFLGRNTQCWAGNRVTFTMSIETAGENTGLDYWDVDDETCDEIYMKEQLKDCDRAKLGKCFKKKRVEYKPGWMVIHRGSLIHAVGNVPMTNNDDSRITLQAFSVFCNGKWIFFF</sequence>
<evidence type="ECO:0000256" key="1">
    <source>
        <dbReference type="SAM" id="Phobius"/>
    </source>
</evidence>
<gene>
    <name evidence="2" type="ORF">TrLO_g5685</name>
</gene>
<organism evidence="2 3">
    <name type="scientific">Triparma laevis f. longispina</name>
    <dbReference type="NCBI Taxonomy" id="1714387"/>
    <lineage>
        <taxon>Eukaryota</taxon>
        <taxon>Sar</taxon>
        <taxon>Stramenopiles</taxon>
        <taxon>Ochrophyta</taxon>
        <taxon>Bolidophyceae</taxon>
        <taxon>Parmales</taxon>
        <taxon>Triparmaceae</taxon>
        <taxon>Triparma</taxon>
    </lineage>
</organism>
<comment type="caution">
    <text evidence="2">The sequence shown here is derived from an EMBL/GenBank/DDBJ whole genome shotgun (WGS) entry which is preliminary data.</text>
</comment>
<dbReference type="EMBL" id="BRXW01000398">
    <property type="protein sequence ID" value="GMH50796.1"/>
    <property type="molecule type" value="Genomic_DNA"/>
</dbReference>
<accession>A0A9W6ZE78</accession>
<reference evidence="3" key="1">
    <citation type="journal article" date="2023" name="Commun. Biol.">
        <title>Genome analysis of Parmales, the sister group of diatoms, reveals the evolutionary specialization of diatoms from phago-mixotrophs to photoautotrophs.</title>
        <authorList>
            <person name="Ban H."/>
            <person name="Sato S."/>
            <person name="Yoshikawa S."/>
            <person name="Yamada K."/>
            <person name="Nakamura Y."/>
            <person name="Ichinomiya M."/>
            <person name="Sato N."/>
            <person name="Blanc-Mathieu R."/>
            <person name="Endo H."/>
            <person name="Kuwata A."/>
            <person name="Ogata H."/>
        </authorList>
    </citation>
    <scope>NUCLEOTIDE SEQUENCE [LARGE SCALE GENOMIC DNA]</scope>
    <source>
        <strain evidence="3">NIES 3700</strain>
    </source>
</reference>
<dbReference type="AlphaFoldDB" id="A0A9W6ZE78"/>
<keyword evidence="1" id="KW-0472">Membrane</keyword>